<dbReference type="CDD" id="cd05151">
    <property type="entry name" value="ChoK-like"/>
    <property type="match status" value="1"/>
</dbReference>
<dbReference type="Gene3D" id="3.90.550.10">
    <property type="entry name" value="Spore Coat Polysaccharide Biosynthesis Protein SpsA, Chain A"/>
    <property type="match status" value="1"/>
</dbReference>
<dbReference type="GO" id="GO:0004305">
    <property type="term" value="F:ethanolamine kinase activity"/>
    <property type="evidence" value="ECO:0007669"/>
    <property type="project" value="TreeGrafter"/>
</dbReference>
<sequence length="587" mass="69901">MNILTYLDFELIKLLYKENTLSQRAISKRLNCSLGKTNETIKNLKELEYINDDNSLTDLGIDLIKKNKSAVILAAGQGIRMIPINNNVPKAMLEINDEILIERLIRQLIEAHINDITIVVGFMKEEFDYLIDKYNVKLVVNREYQEKNNLHSLNLVKDKISNTYIIPGDLYFYENPFLNNEIQSWYMLENRISKHSNVTCNTKNEIVKVKDDGLKMIGLSFINQHDSLYLKERLECLDDGMHDSCFWEETLYQKNKMFIYGKIVDTSYVDEINTYEELRNVDDHSAHLNNETLSLIADVFKINVEQIKNIKSLKKGMTNRSFLFEINHDKYIMRIPGEGTDQLINRKEEYEVYQVIKDLNISDEVIYMNPQNGYKITKYLDDTRVCNQDNDEDLIKCMKLLKEFHNQDLKVEHEFDVFEKMEFYENLRGPKSLYKDYKQTKEKVLSLKKIIDQLPKEWKLCHIDANCDNFLFYRENNEERIKLIDWEYAAMQDAHLDIAMFCIYSMYDRKQIDHLIDIYFENKCDQQTRIKIYCYISMCGLLWSNWCEYKYTLGVEFGEYSLAQYRFAKDYYKIVMEEMENIEKCVK</sequence>
<evidence type="ECO:0000259" key="1">
    <source>
        <dbReference type="Pfam" id="PF12804"/>
    </source>
</evidence>
<evidence type="ECO:0000313" key="3">
    <source>
        <dbReference type="Proteomes" id="UP000593842"/>
    </source>
</evidence>
<keyword evidence="2" id="KW-0418">Kinase</keyword>
<dbReference type="GO" id="GO:0005737">
    <property type="term" value="C:cytoplasm"/>
    <property type="evidence" value="ECO:0007669"/>
    <property type="project" value="TreeGrafter"/>
</dbReference>
<keyword evidence="2" id="KW-0808">Transferase</keyword>
<name>A0A7I8E1Z6_9FIRM</name>
<dbReference type="Proteomes" id="UP000593842">
    <property type="component" value="Chromosome"/>
</dbReference>
<dbReference type="KEGG" id="fit:Fi14EGH31_26740"/>
<evidence type="ECO:0000313" key="2">
    <source>
        <dbReference type="EMBL" id="BCL58962.1"/>
    </source>
</evidence>
<feature type="domain" description="MobA-like NTP transferase" evidence="1">
    <location>
        <begin position="70"/>
        <end position="184"/>
    </location>
</feature>
<dbReference type="Gene3D" id="3.30.200.20">
    <property type="entry name" value="Phosphorylase Kinase, domain 1"/>
    <property type="match status" value="1"/>
</dbReference>
<dbReference type="EMBL" id="AP024085">
    <property type="protein sequence ID" value="BCL58962.1"/>
    <property type="molecule type" value="Genomic_DNA"/>
</dbReference>
<dbReference type="SUPFAM" id="SSF56112">
    <property type="entry name" value="Protein kinase-like (PK-like)"/>
    <property type="match status" value="1"/>
</dbReference>
<dbReference type="Pfam" id="PF12804">
    <property type="entry name" value="NTP_transf_3"/>
    <property type="match status" value="1"/>
</dbReference>
<dbReference type="Gene3D" id="3.90.1200.10">
    <property type="match status" value="1"/>
</dbReference>
<dbReference type="GO" id="GO:0016779">
    <property type="term" value="F:nucleotidyltransferase activity"/>
    <property type="evidence" value="ECO:0007669"/>
    <property type="project" value="UniProtKB-ARBA"/>
</dbReference>
<dbReference type="GeneID" id="70581112"/>
<reference evidence="3" key="1">
    <citation type="submission" date="2020-09" db="EMBL/GenBank/DDBJ databases">
        <title>Complete genome sequencing of Faecalibacillus intestinalis strain 14EGH31.</title>
        <authorList>
            <person name="Sakamoto M."/>
            <person name="Murakami T."/>
            <person name="Mori H."/>
        </authorList>
    </citation>
    <scope>NUCLEOTIDE SEQUENCE [LARGE SCALE GENOMIC DNA]</scope>
    <source>
        <strain evidence="3">14EGH31</strain>
    </source>
</reference>
<dbReference type="PANTHER" id="PTHR22603">
    <property type="entry name" value="CHOLINE/ETHANOALAMINE KINASE"/>
    <property type="match status" value="1"/>
</dbReference>
<dbReference type="GO" id="GO:0006646">
    <property type="term" value="P:phosphatidylethanolamine biosynthetic process"/>
    <property type="evidence" value="ECO:0007669"/>
    <property type="project" value="TreeGrafter"/>
</dbReference>
<dbReference type="InterPro" id="IPR029044">
    <property type="entry name" value="Nucleotide-diphossugar_trans"/>
</dbReference>
<dbReference type="AlphaFoldDB" id="A0A7I8E1Z6"/>
<proteinExistence type="predicted"/>
<protein>
    <submittedName>
        <fullName evidence="2">Choline kinase</fullName>
    </submittedName>
</protein>
<dbReference type="InterPro" id="IPR025877">
    <property type="entry name" value="MobA-like_NTP_Trfase"/>
</dbReference>
<dbReference type="InterPro" id="IPR011009">
    <property type="entry name" value="Kinase-like_dom_sf"/>
</dbReference>
<dbReference type="Pfam" id="PF13412">
    <property type="entry name" value="HTH_24"/>
    <property type="match status" value="1"/>
</dbReference>
<accession>A0A7I8E1Z6</accession>
<dbReference type="SUPFAM" id="SSF53448">
    <property type="entry name" value="Nucleotide-diphospho-sugar transferases"/>
    <property type="match status" value="1"/>
</dbReference>
<dbReference type="PANTHER" id="PTHR22603:SF66">
    <property type="entry name" value="ETHANOLAMINE KINASE"/>
    <property type="match status" value="1"/>
</dbReference>
<dbReference type="Pfam" id="PF01633">
    <property type="entry name" value="Choline_kinase"/>
    <property type="match status" value="1"/>
</dbReference>
<dbReference type="RefSeq" id="WP_022001902.1">
    <property type="nucleotide sequence ID" value="NZ_AP024085.1"/>
</dbReference>
<organism evidence="2 3">
    <name type="scientific">Faecalibacillus intestinalis</name>
    <dbReference type="NCBI Taxonomy" id="1982626"/>
    <lineage>
        <taxon>Bacteria</taxon>
        <taxon>Bacillati</taxon>
        <taxon>Bacillota</taxon>
        <taxon>Erysipelotrichia</taxon>
        <taxon>Erysipelotrichales</taxon>
        <taxon>Coprobacillaceae</taxon>
        <taxon>Faecalibacillus</taxon>
    </lineage>
</organism>
<gene>
    <name evidence="2" type="ORF">Fi14EGH31_26740</name>
</gene>